<reference evidence="1 2" key="2">
    <citation type="journal article" date="2012" name="PLoS Pathog.">
        <title>Diverse lifestyles and strategies of plant pathogenesis encoded in the genomes of eighteen Dothideomycetes fungi.</title>
        <authorList>
            <person name="Ohm R.A."/>
            <person name="Feau N."/>
            <person name="Henrissat B."/>
            <person name="Schoch C.L."/>
            <person name="Horwitz B.A."/>
            <person name="Barry K.W."/>
            <person name="Condon B.J."/>
            <person name="Copeland A.C."/>
            <person name="Dhillon B."/>
            <person name="Glaser F."/>
            <person name="Hesse C.N."/>
            <person name="Kosti I."/>
            <person name="LaButti K."/>
            <person name="Lindquist E.A."/>
            <person name="Lucas S."/>
            <person name="Salamov A.A."/>
            <person name="Bradshaw R.E."/>
            <person name="Ciuffetti L."/>
            <person name="Hamelin R.C."/>
            <person name="Kema G.H.J."/>
            <person name="Lawrence C."/>
            <person name="Scott J.A."/>
            <person name="Spatafora J.W."/>
            <person name="Turgeon B.G."/>
            <person name="de Wit P.J.G.M."/>
            <person name="Zhong S."/>
            <person name="Goodwin S.B."/>
            <person name="Grigoriev I.V."/>
        </authorList>
    </citation>
    <scope>NUCLEOTIDE SEQUENCE [LARGE SCALE GENOMIC DNA]</scope>
    <source>
        <strain evidence="2">NZE10 / CBS 128990</strain>
    </source>
</reference>
<gene>
    <name evidence="1" type="ORF">DOTSEDRAFT_46734</name>
</gene>
<keyword evidence="2" id="KW-1185">Reference proteome</keyword>
<dbReference type="AlphaFoldDB" id="N1PI88"/>
<proteinExistence type="predicted"/>
<dbReference type="Proteomes" id="UP000016933">
    <property type="component" value="Unassembled WGS sequence"/>
</dbReference>
<reference evidence="2" key="1">
    <citation type="journal article" date="2012" name="PLoS Genet.">
        <title>The genomes of the fungal plant pathogens Cladosporium fulvum and Dothistroma septosporum reveal adaptation to different hosts and lifestyles but also signatures of common ancestry.</title>
        <authorList>
            <person name="de Wit P.J.G.M."/>
            <person name="van der Burgt A."/>
            <person name="Oekmen B."/>
            <person name="Stergiopoulos I."/>
            <person name="Abd-Elsalam K.A."/>
            <person name="Aerts A.L."/>
            <person name="Bahkali A.H."/>
            <person name="Beenen H.G."/>
            <person name="Chettri P."/>
            <person name="Cox M.P."/>
            <person name="Datema E."/>
            <person name="de Vries R.P."/>
            <person name="Dhillon B."/>
            <person name="Ganley A.R."/>
            <person name="Griffiths S.A."/>
            <person name="Guo Y."/>
            <person name="Hamelin R.C."/>
            <person name="Henrissat B."/>
            <person name="Kabir M.S."/>
            <person name="Jashni M.K."/>
            <person name="Kema G."/>
            <person name="Klaubauf S."/>
            <person name="Lapidus A."/>
            <person name="Levasseur A."/>
            <person name="Lindquist E."/>
            <person name="Mehrabi R."/>
            <person name="Ohm R.A."/>
            <person name="Owen T.J."/>
            <person name="Salamov A."/>
            <person name="Schwelm A."/>
            <person name="Schijlen E."/>
            <person name="Sun H."/>
            <person name="van den Burg H.A."/>
            <person name="van Ham R.C.H.J."/>
            <person name="Zhang S."/>
            <person name="Goodwin S.B."/>
            <person name="Grigoriev I.V."/>
            <person name="Collemare J."/>
            <person name="Bradshaw R.E."/>
        </authorList>
    </citation>
    <scope>NUCLEOTIDE SEQUENCE [LARGE SCALE GENOMIC DNA]</scope>
    <source>
        <strain evidence="2">NZE10 / CBS 128990</strain>
    </source>
</reference>
<evidence type="ECO:0000313" key="1">
    <source>
        <dbReference type="EMBL" id="EME41839.1"/>
    </source>
</evidence>
<sequence>MAVKGFDDFQVFEELDHLSLGEAWAFHDRSRQNPESGSLLQQRNRSPTAITSRRLVIDEQQCILRRI</sequence>
<protein>
    <submittedName>
        <fullName evidence="1">Uncharacterized protein</fullName>
    </submittedName>
</protein>
<dbReference type="EMBL" id="KB446542">
    <property type="protein sequence ID" value="EME41839.1"/>
    <property type="molecule type" value="Genomic_DNA"/>
</dbReference>
<dbReference type="HOGENOM" id="CLU_2812321_0_0_1"/>
<accession>N1PI88</accession>
<evidence type="ECO:0000313" key="2">
    <source>
        <dbReference type="Proteomes" id="UP000016933"/>
    </source>
</evidence>
<organism evidence="1 2">
    <name type="scientific">Dothistroma septosporum (strain NZE10 / CBS 128990)</name>
    <name type="common">Red band needle blight fungus</name>
    <name type="synonym">Mycosphaerella pini</name>
    <dbReference type="NCBI Taxonomy" id="675120"/>
    <lineage>
        <taxon>Eukaryota</taxon>
        <taxon>Fungi</taxon>
        <taxon>Dikarya</taxon>
        <taxon>Ascomycota</taxon>
        <taxon>Pezizomycotina</taxon>
        <taxon>Dothideomycetes</taxon>
        <taxon>Dothideomycetidae</taxon>
        <taxon>Mycosphaerellales</taxon>
        <taxon>Mycosphaerellaceae</taxon>
        <taxon>Dothistroma</taxon>
    </lineage>
</organism>
<name>N1PI88_DOTSN</name>